<sequence length="72" mass="8299">MLMLITISYLEISYANVGTILDGPRENFMNADREHIASECPNRRSSVALRDKYHSDDKEECDVESEEHDPKI</sequence>
<feature type="region of interest" description="Disordered" evidence="1">
    <location>
        <begin position="48"/>
        <end position="72"/>
    </location>
</feature>
<keyword evidence="3" id="KW-1185">Reference proteome</keyword>
<proteinExistence type="predicted"/>
<feature type="compositionally biased region" description="Acidic residues" evidence="1">
    <location>
        <begin position="58"/>
        <end position="72"/>
    </location>
</feature>
<protein>
    <submittedName>
        <fullName evidence="2">Uncharacterized protein</fullName>
    </submittedName>
</protein>
<accession>A0A3Q7J6C7</accession>
<dbReference type="InParanoid" id="A0A3Q7J6C7"/>
<organism evidence="2">
    <name type="scientific">Solanum lycopersicum</name>
    <name type="common">Tomato</name>
    <name type="synonym">Lycopersicon esculentum</name>
    <dbReference type="NCBI Taxonomy" id="4081"/>
    <lineage>
        <taxon>Eukaryota</taxon>
        <taxon>Viridiplantae</taxon>
        <taxon>Streptophyta</taxon>
        <taxon>Embryophyta</taxon>
        <taxon>Tracheophyta</taxon>
        <taxon>Spermatophyta</taxon>
        <taxon>Magnoliopsida</taxon>
        <taxon>eudicotyledons</taxon>
        <taxon>Gunneridae</taxon>
        <taxon>Pentapetalae</taxon>
        <taxon>asterids</taxon>
        <taxon>lamiids</taxon>
        <taxon>Solanales</taxon>
        <taxon>Solanaceae</taxon>
        <taxon>Solanoideae</taxon>
        <taxon>Solaneae</taxon>
        <taxon>Solanum</taxon>
        <taxon>Solanum subgen. Lycopersicon</taxon>
    </lineage>
</organism>
<evidence type="ECO:0000313" key="3">
    <source>
        <dbReference type="Proteomes" id="UP000004994"/>
    </source>
</evidence>
<dbReference type="Proteomes" id="UP000004994">
    <property type="component" value="Chromosome 12"/>
</dbReference>
<evidence type="ECO:0000256" key="1">
    <source>
        <dbReference type="SAM" id="MobiDB-lite"/>
    </source>
</evidence>
<name>A0A3Q7J6C7_SOLLC</name>
<evidence type="ECO:0000313" key="2">
    <source>
        <dbReference type="EnsemblPlants" id="Solyc12g019295.1.1"/>
    </source>
</evidence>
<dbReference type="EnsemblPlants" id="Solyc12g019295.1.1">
    <property type="protein sequence ID" value="Solyc12g019295.1.1"/>
    <property type="gene ID" value="Solyc12g019295.1"/>
</dbReference>
<dbReference type="Gramene" id="Solyc12g019295.1.1">
    <property type="protein sequence ID" value="Solyc12g019295.1.1"/>
    <property type="gene ID" value="Solyc12g019295.1"/>
</dbReference>
<reference evidence="2" key="2">
    <citation type="submission" date="2019-01" db="UniProtKB">
        <authorList>
            <consortium name="EnsemblPlants"/>
        </authorList>
    </citation>
    <scope>IDENTIFICATION</scope>
    <source>
        <strain evidence="2">cv. Heinz 1706</strain>
    </source>
</reference>
<reference evidence="2" key="1">
    <citation type="journal article" date="2012" name="Nature">
        <title>The tomato genome sequence provides insights into fleshy fruit evolution.</title>
        <authorList>
            <consortium name="Tomato Genome Consortium"/>
        </authorList>
    </citation>
    <scope>NUCLEOTIDE SEQUENCE [LARGE SCALE GENOMIC DNA]</scope>
    <source>
        <strain evidence="2">cv. Heinz 1706</strain>
    </source>
</reference>
<dbReference type="AlphaFoldDB" id="A0A3Q7J6C7"/>